<gene>
    <name evidence="4" type="ORF">HDK90DRAFT_410466</name>
</gene>
<evidence type="ECO:0000256" key="3">
    <source>
        <dbReference type="SAM" id="MobiDB-lite"/>
    </source>
</evidence>
<comment type="similarity">
    <text evidence="2">Belongs to the POMP/UMP1 family.</text>
</comment>
<dbReference type="Proteomes" id="UP001492380">
    <property type="component" value="Unassembled WGS sequence"/>
</dbReference>
<feature type="compositionally biased region" description="Low complexity" evidence="3">
    <location>
        <begin position="136"/>
        <end position="154"/>
    </location>
</feature>
<evidence type="ECO:0000313" key="5">
    <source>
        <dbReference type="Proteomes" id="UP001492380"/>
    </source>
</evidence>
<dbReference type="EMBL" id="JBBWRZ010000003">
    <property type="protein sequence ID" value="KAK8240318.1"/>
    <property type="molecule type" value="Genomic_DNA"/>
</dbReference>
<sequence>MWTNQPCPTRHWGRQPGTGRGSGSWEAAAPNRAEPHHYHHSTTNTPNAHLSSTPARFLFVTQHFQTISLPTSQWYSLNPRQRGIVSSSPVLTHLLRRRQSLRITPAASKPATTPAALGAPSAPGVHDTLRSHMGLTAPSAVATAAAPSSNTAAPEPELQSTHPLEARLAKWRATQDALKMEGLRRNFGMAEPIRRGMELKVVRAGEWRPAQLGNASGVHSDILTGRDAEIDWEDVFQGNELRPVPDFHTEMETRMKMNW</sequence>
<evidence type="ECO:0000256" key="1">
    <source>
        <dbReference type="ARBA" id="ARBA00023186"/>
    </source>
</evidence>
<keyword evidence="4" id="KW-0647">Proteasome</keyword>
<dbReference type="Pfam" id="PF05348">
    <property type="entry name" value="UMP1"/>
    <property type="match status" value="1"/>
</dbReference>
<name>A0ABR1YWI2_9PEZI</name>
<feature type="compositionally biased region" description="Low complexity" evidence="3">
    <location>
        <begin position="104"/>
        <end position="116"/>
    </location>
</feature>
<dbReference type="PANTHER" id="PTHR12828">
    <property type="entry name" value="PROTEASOME MATURATION PROTEIN UMP1"/>
    <property type="match status" value="1"/>
</dbReference>
<dbReference type="InterPro" id="IPR008012">
    <property type="entry name" value="Ump1"/>
</dbReference>
<protein>
    <submittedName>
        <fullName evidence="4">Proteasome maturation factor UMP1-domain-containing protein</fullName>
    </submittedName>
</protein>
<dbReference type="PANTHER" id="PTHR12828:SF3">
    <property type="entry name" value="PROTEASOME MATURATION PROTEIN"/>
    <property type="match status" value="1"/>
</dbReference>
<reference evidence="4 5" key="1">
    <citation type="submission" date="2024-04" db="EMBL/GenBank/DDBJ databases">
        <title>Phyllosticta paracitricarpa is synonymous to the EU quarantine fungus P. citricarpa based on phylogenomic analyses.</title>
        <authorList>
            <consortium name="Lawrence Berkeley National Laboratory"/>
            <person name="Van Ingen-Buijs V.A."/>
            <person name="Van Westerhoven A.C."/>
            <person name="Haridas S."/>
            <person name="Skiadas P."/>
            <person name="Martin F."/>
            <person name="Groenewald J.Z."/>
            <person name="Crous P.W."/>
            <person name="Seidl M.F."/>
        </authorList>
    </citation>
    <scope>NUCLEOTIDE SEQUENCE [LARGE SCALE GENOMIC DNA]</scope>
    <source>
        <strain evidence="4 5">CBS 123374</strain>
    </source>
</reference>
<keyword evidence="5" id="KW-1185">Reference proteome</keyword>
<evidence type="ECO:0000313" key="4">
    <source>
        <dbReference type="EMBL" id="KAK8240318.1"/>
    </source>
</evidence>
<feature type="region of interest" description="Disordered" evidence="3">
    <location>
        <begin position="1"/>
        <end position="28"/>
    </location>
</feature>
<proteinExistence type="inferred from homology"/>
<comment type="caution">
    <text evidence="4">The sequence shown here is derived from an EMBL/GenBank/DDBJ whole genome shotgun (WGS) entry which is preliminary data.</text>
</comment>
<keyword evidence="1" id="KW-0143">Chaperone</keyword>
<feature type="region of interest" description="Disordered" evidence="3">
    <location>
        <begin position="103"/>
        <end position="160"/>
    </location>
</feature>
<organism evidence="4 5">
    <name type="scientific">Phyllosticta capitalensis</name>
    <dbReference type="NCBI Taxonomy" id="121624"/>
    <lineage>
        <taxon>Eukaryota</taxon>
        <taxon>Fungi</taxon>
        <taxon>Dikarya</taxon>
        <taxon>Ascomycota</taxon>
        <taxon>Pezizomycotina</taxon>
        <taxon>Dothideomycetes</taxon>
        <taxon>Dothideomycetes incertae sedis</taxon>
        <taxon>Botryosphaeriales</taxon>
        <taxon>Phyllostictaceae</taxon>
        <taxon>Phyllosticta</taxon>
    </lineage>
</organism>
<dbReference type="GO" id="GO:0000502">
    <property type="term" value="C:proteasome complex"/>
    <property type="evidence" value="ECO:0007669"/>
    <property type="project" value="UniProtKB-KW"/>
</dbReference>
<accession>A0ABR1YWI2</accession>
<evidence type="ECO:0000256" key="2">
    <source>
        <dbReference type="ARBA" id="ARBA00043974"/>
    </source>
</evidence>